<dbReference type="GO" id="GO:0030424">
    <property type="term" value="C:axon"/>
    <property type="evidence" value="ECO:0007669"/>
    <property type="project" value="TreeGrafter"/>
</dbReference>
<dbReference type="GO" id="GO:0005886">
    <property type="term" value="C:plasma membrane"/>
    <property type="evidence" value="ECO:0007669"/>
    <property type="project" value="UniProtKB-SubCell"/>
</dbReference>
<evidence type="ECO:0000313" key="9">
    <source>
        <dbReference type="EMBL" id="JAT17016.1"/>
    </source>
</evidence>
<keyword evidence="3 8" id="KW-0812">Transmembrane</keyword>
<comment type="subcellular location">
    <subcellularLocation>
        <location evidence="1 8">Cell membrane</location>
        <topology evidence="1 8">Multi-pass membrane protein</topology>
    </subcellularLocation>
</comment>
<evidence type="ECO:0000256" key="3">
    <source>
        <dbReference type="ARBA" id="ARBA00022692"/>
    </source>
</evidence>
<keyword evidence="7 8" id="KW-0807">Transducer</keyword>
<keyword evidence="2 8" id="KW-1003">Cell membrane</keyword>
<dbReference type="PANTHER" id="PTHR21143:SF133">
    <property type="entry name" value="GUSTATORY AND PHEROMONE RECEPTOR 32A-RELATED"/>
    <property type="match status" value="1"/>
</dbReference>
<accession>A0A1B6KZY3</accession>
<reference evidence="9" key="1">
    <citation type="submission" date="2015-11" db="EMBL/GenBank/DDBJ databases">
        <title>De novo transcriptome assembly of four potential Pierce s Disease insect vectors from Arizona vineyards.</title>
        <authorList>
            <person name="Tassone E.E."/>
        </authorList>
    </citation>
    <scope>NUCLEOTIDE SEQUENCE</scope>
</reference>
<name>A0A1B6KZY3_9HEMI</name>
<keyword evidence="4 8" id="KW-1133">Transmembrane helix</keyword>
<dbReference type="InterPro" id="IPR013604">
    <property type="entry name" value="7TM_chemorcpt"/>
</dbReference>
<organism evidence="9">
    <name type="scientific">Graphocephala atropunctata</name>
    <dbReference type="NCBI Taxonomy" id="36148"/>
    <lineage>
        <taxon>Eukaryota</taxon>
        <taxon>Metazoa</taxon>
        <taxon>Ecdysozoa</taxon>
        <taxon>Arthropoda</taxon>
        <taxon>Hexapoda</taxon>
        <taxon>Insecta</taxon>
        <taxon>Pterygota</taxon>
        <taxon>Neoptera</taxon>
        <taxon>Paraneoptera</taxon>
        <taxon>Hemiptera</taxon>
        <taxon>Auchenorrhyncha</taxon>
        <taxon>Membracoidea</taxon>
        <taxon>Cicadellidae</taxon>
        <taxon>Cicadellinae</taxon>
        <taxon>Cicadellini</taxon>
        <taxon>Graphocephala</taxon>
    </lineage>
</organism>
<dbReference type="GO" id="GO:0007165">
    <property type="term" value="P:signal transduction"/>
    <property type="evidence" value="ECO:0007669"/>
    <property type="project" value="UniProtKB-KW"/>
</dbReference>
<evidence type="ECO:0000256" key="6">
    <source>
        <dbReference type="ARBA" id="ARBA00023170"/>
    </source>
</evidence>
<sequence>MKVPSDESCQTQAFPKEILWFCQLFGGFPLKYSSDTNGTKRLRFSPAVFLWGLVVVIVQTVVLMTWLGMIYKHALLSQNVALVSNTTLMAVTMDVFSLTLMIVVVFTSYVRKYPNIINCAELLEKVDRNLSHKMHGLKTRLWILLISLFTVTMLAYSAITEYKRPLFAEIKVLQLFKSIICHFPILNVYCTQAALFFHFTYITDSIAKTFQINNARIKQEVTRRSLVYQSLSSEGKKQEPSTTQLKVLIDNYWLLCDAVCQANSFYCDQMLVTIFSSFFHITVALYYLIVHINLGDIKFIANDGAWGVVYICHLILLIRPSSEVTASADETAPMICQLINMTPDPAIKRQVKSFLLQVPNHNARFSALGFFDLRNDILTSMAGAVTTYVVIMFQFQSQNHT</sequence>
<dbReference type="GO" id="GO:0030425">
    <property type="term" value="C:dendrite"/>
    <property type="evidence" value="ECO:0007669"/>
    <property type="project" value="TreeGrafter"/>
</dbReference>
<dbReference type="GO" id="GO:0008049">
    <property type="term" value="P:male courtship behavior"/>
    <property type="evidence" value="ECO:0007669"/>
    <property type="project" value="TreeGrafter"/>
</dbReference>
<dbReference type="GO" id="GO:0050909">
    <property type="term" value="P:sensory perception of taste"/>
    <property type="evidence" value="ECO:0007669"/>
    <property type="project" value="InterPro"/>
</dbReference>
<evidence type="ECO:0000256" key="4">
    <source>
        <dbReference type="ARBA" id="ARBA00022989"/>
    </source>
</evidence>
<evidence type="ECO:0000256" key="2">
    <source>
        <dbReference type="ARBA" id="ARBA00022475"/>
    </source>
</evidence>
<comment type="function">
    <text evidence="8">Gustatory receptor which mediates acceptance or avoidance behavior, depending on its substrates.</text>
</comment>
<evidence type="ECO:0000256" key="5">
    <source>
        <dbReference type="ARBA" id="ARBA00023136"/>
    </source>
</evidence>
<keyword evidence="5 8" id="KW-0472">Membrane</keyword>
<dbReference type="EMBL" id="GEBQ01022961">
    <property type="protein sequence ID" value="JAT17016.1"/>
    <property type="molecule type" value="Transcribed_RNA"/>
</dbReference>
<feature type="transmembrane region" description="Helical" evidence="8">
    <location>
        <begin position="270"/>
        <end position="288"/>
    </location>
</feature>
<gene>
    <name evidence="9" type="ORF">g.47331</name>
</gene>
<dbReference type="AlphaFoldDB" id="A0A1B6KZY3"/>
<dbReference type="GO" id="GO:0043025">
    <property type="term" value="C:neuronal cell body"/>
    <property type="evidence" value="ECO:0007669"/>
    <property type="project" value="TreeGrafter"/>
</dbReference>
<dbReference type="PANTHER" id="PTHR21143">
    <property type="entry name" value="INVERTEBRATE GUSTATORY RECEPTOR"/>
    <property type="match status" value="1"/>
</dbReference>
<proteinExistence type="inferred from homology"/>
<keyword evidence="6 8" id="KW-0675">Receptor</keyword>
<dbReference type="Pfam" id="PF08395">
    <property type="entry name" value="7tm_7"/>
    <property type="match status" value="1"/>
</dbReference>
<feature type="transmembrane region" description="Helical" evidence="8">
    <location>
        <begin position="88"/>
        <end position="110"/>
    </location>
</feature>
<feature type="transmembrane region" description="Helical" evidence="8">
    <location>
        <begin position="141"/>
        <end position="159"/>
    </location>
</feature>
<protein>
    <recommendedName>
        <fullName evidence="8">Gustatory receptor</fullName>
    </recommendedName>
</protein>
<dbReference type="GO" id="GO:0007635">
    <property type="term" value="P:chemosensory behavior"/>
    <property type="evidence" value="ECO:0007669"/>
    <property type="project" value="TreeGrafter"/>
</dbReference>
<comment type="caution">
    <text evidence="8">Lacks conserved residue(s) required for the propagation of feature annotation.</text>
</comment>
<evidence type="ECO:0000256" key="8">
    <source>
        <dbReference type="RuleBase" id="RU363108"/>
    </source>
</evidence>
<evidence type="ECO:0000256" key="1">
    <source>
        <dbReference type="ARBA" id="ARBA00004651"/>
    </source>
</evidence>
<feature type="transmembrane region" description="Helical" evidence="8">
    <location>
        <begin position="48"/>
        <end position="68"/>
    </location>
</feature>
<comment type="similarity">
    <text evidence="8">Belongs to the insect chemoreceptor superfamily. Gustatory receptor (GR) family.</text>
</comment>
<evidence type="ECO:0000256" key="7">
    <source>
        <dbReference type="ARBA" id="ARBA00023224"/>
    </source>
</evidence>